<accession>A0A1I7Z4I5</accession>
<name>A0A1I7Z4I5_9BILA</name>
<reference evidence="2" key="1">
    <citation type="submission" date="2016-11" db="UniProtKB">
        <authorList>
            <consortium name="WormBaseParasite"/>
        </authorList>
    </citation>
    <scope>IDENTIFICATION</scope>
</reference>
<keyword evidence="1" id="KW-1185">Reference proteome</keyword>
<evidence type="ECO:0000313" key="1">
    <source>
        <dbReference type="Proteomes" id="UP000095287"/>
    </source>
</evidence>
<proteinExistence type="predicted"/>
<organism evidence="1 2">
    <name type="scientific">Steinernema glaseri</name>
    <dbReference type="NCBI Taxonomy" id="37863"/>
    <lineage>
        <taxon>Eukaryota</taxon>
        <taxon>Metazoa</taxon>
        <taxon>Ecdysozoa</taxon>
        <taxon>Nematoda</taxon>
        <taxon>Chromadorea</taxon>
        <taxon>Rhabditida</taxon>
        <taxon>Tylenchina</taxon>
        <taxon>Panagrolaimomorpha</taxon>
        <taxon>Strongyloidoidea</taxon>
        <taxon>Steinernematidae</taxon>
        <taxon>Steinernema</taxon>
    </lineage>
</organism>
<sequence>MDTVPRLFVEKVLLCLRDHPSLRELYTIPALWGEVCTASCQKIHTLDVFVHSEIGRLYTAAQPFWLENQKVEFFSGFLHKPHKGRRSHNWKFLTHFRILKNMRTCEDAVKEFCANAGPLYRINCDDKRQSKIDELVEKFVPVNAGKFVLHKNSYYSIL</sequence>
<dbReference type="WBParaSite" id="L893_g22748.t2">
    <property type="protein sequence ID" value="L893_g22748.t2"/>
    <property type="gene ID" value="L893_g22748"/>
</dbReference>
<dbReference type="AlphaFoldDB" id="A0A1I7Z4I5"/>
<dbReference type="Proteomes" id="UP000095287">
    <property type="component" value="Unplaced"/>
</dbReference>
<protein>
    <submittedName>
        <fullName evidence="2">F-box domain-containing protein</fullName>
    </submittedName>
</protein>
<evidence type="ECO:0000313" key="2">
    <source>
        <dbReference type="WBParaSite" id="L893_g22748.t2"/>
    </source>
</evidence>